<evidence type="ECO:0000313" key="3">
    <source>
        <dbReference type="EMBL" id="GJE88272.1"/>
    </source>
</evidence>
<dbReference type="OrthoDB" id="2392550at2759"/>
<protein>
    <submittedName>
        <fullName evidence="3">Nbl1/borealin N terminal domain-containing protein</fullName>
    </submittedName>
</protein>
<sequence>MKKYTAEEKAQLLANLDLEVSHRARQFEEFLADALETFRVHQEGLVARVPRLVRGLTLREFARHGGDVQAALQAAQRARLGGAAEAIDRTTRKRKWIESQEEPGEGKAAKAARTTASPKKKVGFPNAAGAGQNARIPKTPSTSKTTQRVPPTAPSPSPHKQPTKPVPFAFGRTTPRPASPTKIPFNSPSKPSRPATRPPSTTHFNPTIPAASSSSFPRWPKKDEAMVSVNGSPLANPLKFGFDLSGWLTKVVDTGKDDDAPKGHHPNSIIVRTASQDRPASQASHGTHSRANSAASTRQNHNFVPARGRQGASSSQSPAPDGPLLPAAVVAVPTLDGHVLQFDPFLTSPDQIDAIPDISDDAKQQAKGDMRRLVAQAMERWKI</sequence>
<dbReference type="EMBL" id="BPQB01000009">
    <property type="protein sequence ID" value="GJE88272.1"/>
    <property type="molecule type" value="Genomic_DNA"/>
</dbReference>
<feature type="region of interest" description="Disordered" evidence="1">
    <location>
        <begin position="273"/>
        <end position="298"/>
    </location>
</feature>
<comment type="caution">
    <text evidence="3">The sequence shown here is derived from an EMBL/GenBank/DDBJ whole genome shotgun (WGS) entry which is preliminary data.</text>
</comment>
<gene>
    <name evidence="3" type="ORF">PsYK624_043550</name>
</gene>
<feature type="compositionally biased region" description="Low complexity" evidence="1">
    <location>
        <begin position="187"/>
        <end position="202"/>
    </location>
</feature>
<feature type="domain" description="Borealin N-terminal" evidence="2">
    <location>
        <begin position="8"/>
        <end position="62"/>
    </location>
</feature>
<accession>A0A9P3LBW9</accession>
<feature type="compositionally biased region" description="Polar residues" evidence="1">
    <location>
        <begin position="139"/>
        <end position="149"/>
    </location>
</feature>
<proteinExistence type="predicted"/>
<reference evidence="3 4" key="1">
    <citation type="submission" date="2021-08" db="EMBL/GenBank/DDBJ databases">
        <title>Draft Genome Sequence of Phanerochaete sordida strain YK-624.</title>
        <authorList>
            <person name="Mori T."/>
            <person name="Dohra H."/>
            <person name="Suzuki T."/>
            <person name="Kawagishi H."/>
            <person name="Hirai H."/>
        </authorList>
    </citation>
    <scope>NUCLEOTIDE SEQUENCE [LARGE SCALE GENOMIC DNA]</scope>
    <source>
        <strain evidence="3 4">YK-624</strain>
    </source>
</reference>
<evidence type="ECO:0000256" key="1">
    <source>
        <dbReference type="SAM" id="MobiDB-lite"/>
    </source>
</evidence>
<evidence type="ECO:0000259" key="2">
    <source>
        <dbReference type="Pfam" id="PF10444"/>
    </source>
</evidence>
<evidence type="ECO:0000313" key="4">
    <source>
        <dbReference type="Proteomes" id="UP000703269"/>
    </source>
</evidence>
<dbReference type="AlphaFoldDB" id="A0A9P3LBW9"/>
<dbReference type="InterPro" id="IPR018851">
    <property type="entry name" value="Borealin_N"/>
</dbReference>
<feature type="region of interest" description="Disordered" evidence="1">
    <location>
        <begin position="98"/>
        <end position="219"/>
    </location>
</feature>
<dbReference type="Pfam" id="PF10444">
    <property type="entry name" value="Nbl1_Borealin_N"/>
    <property type="match status" value="1"/>
</dbReference>
<keyword evidence="4" id="KW-1185">Reference proteome</keyword>
<name>A0A9P3LBW9_9APHY</name>
<organism evidence="3 4">
    <name type="scientific">Phanerochaete sordida</name>
    <dbReference type="NCBI Taxonomy" id="48140"/>
    <lineage>
        <taxon>Eukaryota</taxon>
        <taxon>Fungi</taxon>
        <taxon>Dikarya</taxon>
        <taxon>Basidiomycota</taxon>
        <taxon>Agaricomycotina</taxon>
        <taxon>Agaricomycetes</taxon>
        <taxon>Polyporales</taxon>
        <taxon>Phanerochaetaceae</taxon>
        <taxon>Phanerochaete</taxon>
    </lineage>
</organism>
<dbReference type="Proteomes" id="UP000703269">
    <property type="component" value="Unassembled WGS sequence"/>
</dbReference>